<proteinExistence type="predicted"/>
<dbReference type="EMBL" id="VFET01000022">
    <property type="protein sequence ID" value="TWS01948.1"/>
    <property type="molecule type" value="Genomic_DNA"/>
</dbReference>
<dbReference type="Proteomes" id="UP000317951">
    <property type="component" value="Unassembled WGS sequence"/>
</dbReference>
<sequence length="91" mass="10471">MLSLERMTGRSGRGLNRPMDGVDGGLSGQWMAHRRTVALSVTVLVLKCYYSFCYKRLFWPRFQGKPPTSATGRQARFEWIDERFQSVTSVH</sequence>
<comment type="caution">
    <text evidence="2">The sequence shown here is derived from an EMBL/GenBank/DDBJ whole genome shotgun (WGS) entry which is preliminary data.</text>
</comment>
<protein>
    <submittedName>
        <fullName evidence="2">Uncharacterized protein</fullName>
    </submittedName>
</protein>
<name>A0A5C5Q8V7_9PSED</name>
<organism evidence="2 3">
    <name type="scientific">Pseudomonas extremaustralis</name>
    <dbReference type="NCBI Taxonomy" id="359110"/>
    <lineage>
        <taxon>Bacteria</taxon>
        <taxon>Pseudomonadati</taxon>
        <taxon>Pseudomonadota</taxon>
        <taxon>Gammaproteobacteria</taxon>
        <taxon>Pseudomonadales</taxon>
        <taxon>Pseudomonadaceae</taxon>
        <taxon>Pseudomonas</taxon>
    </lineage>
</organism>
<evidence type="ECO:0000313" key="3">
    <source>
        <dbReference type="Proteomes" id="UP000317951"/>
    </source>
</evidence>
<feature type="region of interest" description="Disordered" evidence="1">
    <location>
        <begin position="1"/>
        <end position="22"/>
    </location>
</feature>
<evidence type="ECO:0000313" key="2">
    <source>
        <dbReference type="EMBL" id="TWS01948.1"/>
    </source>
</evidence>
<dbReference type="OrthoDB" id="7024580at2"/>
<evidence type="ECO:0000256" key="1">
    <source>
        <dbReference type="SAM" id="MobiDB-lite"/>
    </source>
</evidence>
<accession>A0A5C5Q8V7</accession>
<gene>
    <name evidence="2" type="ORF">FIV36_22535</name>
</gene>
<dbReference type="AlphaFoldDB" id="A0A5C5Q8V7"/>
<reference evidence="2 3" key="1">
    <citation type="submission" date="2019-06" db="EMBL/GenBank/DDBJ databases">
        <title>Pseudomonas bimorpha sp. nov. isolated from bovine raw milk and skim milk concentrate.</title>
        <authorList>
            <person name="Hofmann K."/>
            <person name="Huptas C."/>
            <person name="Doll E."/>
            <person name="Scherer S."/>
            <person name="Wenning M."/>
        </authorList>
    </citation>
    <scope>NUCLEOTIDE SEQUENCE [LARGE SCALE GENOMIC DNA]</scope>
    <source>
        <strain evidence="2 3">DSM 17835</strain>
    </source>
</reference>